<feature type="transmembrane region" description="Helical" evidence="1">
    <location>
        <begin position="313"/>
        <end position="331"/>
    </location>
</feature>
<dbReference type="EMBL" id="BAABME010000847">
    <property type="protein sequence ID" value="GAA0145899.1"/>
    <property type="molecule type" value="Genomic_DNA"/>
</dbReference>
<dbReference type="AlphaFoldDB" id="A0AAV3P2U6"/>
<proteinExistence type="predicted"/>
<organism evidence="2 3">
    <name type="scientific">Lithospermum erythrorhizon</name>
    <name type="common">Purple gromwell</name>
    <name type="synonym">Lithospermum officinale var. erythrorhizon</name>
    <dbReference type="NCBI Taxonomy" id="34254"/>
    <lineage>
        <taxon>Eukaryota</taxon>
        <taxon>Viridiplantae</taxon>
        <taxon>Streptophyta</taxon>
        <taxon>Embryophyta</taxon>
        <taxon>Tracheophyta</taxon>
        <taxon>Spermatophyta</taxon>
        <taxon>Magnoliopsida</taxon>
        <taxon>eudicotyledons</taxon>
        <taxon>Gunneridae</taxon>
        <taxon>Pentapetalae</taxon>
        <taxon>asterids</taxon>
        <taxon>lamiids</taxon>
        <taxon>Boraginales</taxon>
        <taxon>Boraginaceae</taxon>
        <taxon>Boraginoideae</taxon>
        <taxon>Lithospermeae</taxon>
        <taxon>Lithospermum</taxon>
    </lineage>
</organism>
<comment type="caution">
    <text evidence="2">The sequence shown here is derived from an EMBL/GenBank/DDBJ whole genome shotgun (WGS) entry which is preliminary data.</text>
</comment>
<protein>
    <submittedName>
        <fullName evidence="2">Uncharacterized protein</fullName>
    </submittedName>
</protein>
<name>A0AAV3P2U6_LITER</name>
<keyword evidence="3" id="KW-1185">Reference proteome</keyword>
<dbReference type="PANTHER" id="PTHR33625:SF4">
    <property type="entry name" value="OS08G0179900 PROTEIN"/>
    <property type="match status" value="1"/>
</dbReference>
<gene>
    <name evidence="2" type="ORF">LIER_05977</name>
</gene>
<keyword evidence="1" id="KW-0812">Transmembrane</keyword>
<sequence>MGGGGVMRAVAKVGIRAANCGFRSEHPVTKAATANPTSSSSKTEAKLYVSSSENDITPARVLSEFEEWEFAEEEEYVAPRLVFGEAPSFVEAKEATSQLKDALQRTYLSSPSSTGSRDSYKSGHVYAYSDVSQTKPCVTSEKILAPAPSKHAMQAFRFLSETPAAQNVVASIASDPNVWNAVLQNPDLQEFLSSQKSSKKILFPHSFSGHSCFHIYKKLIKLLLPNSSFFGEGATSKGSVTDDFFFQTSPKASDGDSDDGESGGLADFLNNIKVTVVDIWSSLSDYFQSLFSGPAGVNPNADGTARIGFTDKALNGSFIGLAVMAILVVVLKRN</sequence>
<evidence type="ECO:0000256" key="1">
    <source>
        <dbReference type="SAM" id="Phobius"/>
    </source>
</evidence>
<evidence type="ECO:0000313" key="2">
    <source>
        <dbReference type="EMBL" id="GAA0145899.1"/>
    </source>
</evidence>
<keyword evidence="1" id="KW-0472">Membrane</keyword>
<dbReference type="PANTHER" id="PTHR33625">
    <property type="entry name" value="OS08G0179900 PROTEIN"/>
    <property type="match status" value="1"/>
</dbReference>
<dbReference type="Proteomes" id="UP001454036">
    <property type="component" value="Unassembled WGS sequence"/>
</dbReference>
<reference evidence="2 3" key="1">
    <citation type="submission" date="2024-01" db="EMBL/GenBank/DDBJ databases">
        <title>The complete chloroplast genome sequence of Lithospermum erythrorhizon: insights into the phylogenetic relationship among Boraginaceae species and the maternal lineages of purple gromwells.</title>
        <authorList>
            <person name="Okada T."/>
            <person name="Watanabe K."/>
        </authorList>
    </citation>
    <scope>NUCLEOTIDE SEQUENCE [LARGE SCALE GENOMIC DNA]</scope>
</reference>
<accession>A0AAV3P2U6</accession>
<keyword evidence="1" id="KW-1133">Transmembrane helix</keyword>
<evidence type="ECO:0000313" key="3">
    <source>
        <dbReference type="Proteomes" id="UP001454036"/>
    </source>
</evidence>